<dbReference type="PATRIC" id="fig|1609969.3.peg.1958"/>
<dbReference type="EMBL" id="JYNY01000372">
    <property type="protein sequence ID" value="KJJ84369.1"/>
    <property type="molecule type" value="Genomic_DNA"/>
</dbReference>
<dbReference type="InterPro" id="IPR006140">
    <property type="entry name" value="D-isomer_DH_NAD-bd"/>
</dbReference>
<dbReference type="SUPFAM" id="SSF51735">
    <property type="entry name" value="NAD(P)-binding Rossmann-fold domains"/>
    <property type="match status" value="1"/>
</dbReference>
<proteinExistence type="inferred from homology"/>
<evidence type="ECO:0000313" key="14">
    <source>
        <dbReference type="Proteomes" id="UP000033428"/>
    </source>
</evidence>
<dbReference type="CDD" id="cd04902">
    <property type="entry name" value="ACT_3PGDH-xct"/>
    <property type="match status" value="1"/>
</dbReference>
<dbReference type="NCBIfam" id="TIGR01327">
    <property type="entry name" value="PGDH"/>
    <property type="match status" value="1"/>
</dbReference>
<keyword evidence="5 11" id="KW-0028">Amino-acid biosynthesis</keyword>
<keyword evidence="7 11" id="KW-0520">NAD</keyword>
<dbReference type="SUPFAM" id="SSF55021">
    <property type="entry name" value="ACT-like"/>
    <property type="match status" value="1"/>
</dbReference>
<dbReference type="InterPro" id="IPR045865">
    <property type="entry name" value="ACT-like_dom_sf"/>
</dbReference>
<keyword evidence="6 11" id="KW-0560">Oxidoreductase</keyword>
<dbReference type="PROSITE" id="PS00065">
    <property type="entry name" value="D_2_HYDROXYACID_DH_1"/>
    <property type="match status" value="1"/>
</dbReference>
<dbReference type="InterPro" id="IPR050857">
    <property type="entry name" value="D-2-hydroxyacid_DH"/>
</dbReference>
<keyword evidence="14" id="KW-1185">Reference proteome</keyword>
<dbReference type="Pfam" id="PF02826">
    <property type="entry name" value="2-Hacid_dh_C"/>
    <property type="match status" value="1"/>
</dbReference>
<dbReference type="CDD" id="cd12173">
    <property type="entry name" value="PGDH_4"/>
    <property type="match status" value="1"/>
</dbReference>
<dbReference type="GO" id="GO:0006564">
    <property type="term" value="P:L-serine biosynthetic process"/>
    <property type="evidence" value="ECO:0007669"/>
    <property type="project" value="UniProtKB-UniRule"/>
</dbReference>
<evidence type="ECO:0000256" key="2">
    <source>
        <dbReference type="ARBA" id="ARBA00005216"/>
    </source>
</evidence>
<dbReference type="AlphaFoldDB" id="A0A0F0CQS8"/>
<dbReference type="PANTHER" id="PTHR42789:SF1">
    <property type="entry name" value="D-ISOMER SPECIFIC 2-HYDROXYACID DEHYDROGENASE FAMILY PROTEIN (AFU_ORTHOLOGUE AFUA_6G10090)"/>
    <property type="match status" value="1"/>
</dbReference>
<evidence type="ECO:0000256" key="6">
    <source>
        <dbReference type="ARBA" id="ARBA00023002"/>
    </source>
</evidence>
<evidence type="ECO:0000256" key="3">
    <source>
        <dbReference type="ARBA" id="ARBA00005854"/>
    </source>
</evidence>
<sequence>MAIKILISDPLAKEGIEILKSHKEFIVEEVSKLTEDDLAKKIKGYDALIIRSGTTVTAKIIEASDTLKVIGRAGVGVDNVDVSAASKKGIVVMNAPTGNTISTAEHAFSLMLSLSRNIPMANQSVKQGKWERKKFMGVELYGKVIGIVGLGRIGGEVAKRAQSFEMKVIAFDPYLSKEKAKSLNIESVDLDTLFQKSDFITVHTPLTDETKHLIGESAFKKMKKGVRIINAARGGIVDEKALAENIKSGKVAGAALDVFECDEEPPVDSVVIPMENIITTPHLGASTEEAQVNVAIDVAHCVSDALLGKGYRNAVNVPTIDAELLDVMQPYINLAERLGSIQAQLISAPIQEVNVKYTGEMVKLDTGIVTRALMKGVFDPILEEHVNYINSLFIAKERGIKVSEQKTADITDFANLICVEIKTSEAKHFIMGTLFSNKEPRIVKMDKFYVEAIPDGYMLVISNKDVPGIVGQIGTILGKSKVNIAGISFGRDKATGQAISLLNVDSEVSKEVLKALNNITDVNSVTQVKVGL</sequence>
<keyword evidence="8 11" id="KW-0718">Serine biosynthesis</keyword>
<name>A0A0F0CQS8_9BACT</name>
<reference evidence="13 14" key="1">
    <citation type="submission" date="2015-02" db="EMBL/GenBank/DDBJ databases">
        <title>Single-cell genomics of uncultivated deep-branching MTB reveals a conserved set of magnetosome genes.</title>
        <authorList>
            <person name="Kolinko S."/>
            <person name="Richter M."/>
            <person name="Glockner F.O."/>
            <person name="Brachmann A."/>
            <person name="Schuler D."/>
        </authorList>
    </citation>
    <scope>NUCLEOTIDE SEQUENCE [LARGE SCALE GENOMIC DNA]</scope>
    <source>
        <strain evidence="13">SKK-01</strain>
    </source>
</reference>
<evidence type="ECO:0000256" key="7">
    <source>
        <dbReference type="ARBA" id="ARBA00023027"/>
    </source>
</evidence>
<comment type="catalytic activity">
    <reaction evidence="9">
        <text>(R)-2-hydroxyglutarate + NAD(+) = 2-oxoglutarate + NADH + H(+)</text>
        <dbReference type="Rhea" id="RHEA:49612"/>
        <dbReference type="ChEBI" id="CHEBI:15378"/>
        <dbReference type="ChEBI" id="CHEBI:15801"/>
        <dbReference type="ChEBI" id="CHEBI:16810"/>
        <dbReference type="ChEBI" id="CHEBI:57540"/>
        <dbReference type="ChEBI" id="CHEBI:57945"/>
        <dbReference type="EC" id="1.1.1.399"/>
    </reaction>
</comment>
<feature type="domain" description="ACT" evidence="12">
    <location>
        <begin position="458"/>
        <end position="530"/>
    </location>
</feature>
<dbReference type="Proteomes" id="UP000033428">
    <property type="component" value="Unassembled WGS sequence"/>
</dbReference>
<dbReference type="Pfam" id="PF19304">
    <property type="entry name" value="PGDH_inter"/>
    <property type="match status" value="1"/>
</dbReference>
<dbReference type="InterPro" id="IPR045626">
    <property type="entry name" value="PGDH_ASB_dom"/>
</dbReference>
<evidence type="ECO:0000313" key="13">
    <source>
        <dbReference type="EMBL" id="KJJ84369.1"/>
    </source>
</evidence>
<evidence type="ECO:0000256" key="8">
    <source>
        <dbReference type="ARBA" id="ARBA00023299"/>
    </source>
</evidence>
<evidence type="ECO:0000259" key="12">
    <source>
        <dbReference type="PROSITE" id="PS51671"/>
    </source>
</evidence>
<evidence type="ECO:0000256" key="1">
    <source>
        <dbReference type="ARBA" id="ARBA00003800"/>
    </source>
</evidence>
<dbReference type="Pfam" id="PF01842">
    <property type="entry name" value="ACT"/>
    <property type="match status" value="1"/>
</dbReference>
<evidence type="ECO:0000256" key="4">
    <source>
        <dbReference type="ARBA" id="ARBA00021582"/>
    </source>
</evidence>
<dbReference type="Gene3D" id="3.40.50.720">
    <property type="entry name" value="NAD(P)-binding Rossmann-like Domain"/>
    <property type="match status" value="2"/>
</dbReference>
<dbReference type="GO" id="GO:0051287">
    <property type="term" value="F:NAD binding"/>
    <property type="evidence" value="ECO:0007669"/>
    <property type="project" value="UniProtKB-UniRule"/>
</dbReference>
<gene>
    <name evidence="13" type="ORF">OMAG_001832</name>
</gene>
<dbReference type="PROSITE" id="PS00670">
    <property type="entry name" value="D_2_HYDROXYACID_DH_2"/>
    <property type="match status" value="1"/>
</dbReference>
<dbReference type="SUPFAM" id="SSF52283">
    <property type="entry name" value="Formate/glycerate dehydrogenase catalytic domain-like"/>
    <property type="match status" value="1"/>
</dbReference>
<dbReference type="InterPro" id="IPR036291">
    <property type="entry name" value="NAD(P)-bd_dom_sf"/>
</dbReference>
<evidence type="ECO:0000256" key="10">
    <source>
        <dbReference type="ARBA" id="ARBA00048731"/>
    </source>
</evidence>
<protein>
    <recommendedName>
        <fullName evidence="4 11">D-3-phosphoglycerate dehydrogenase</fullName>
        <ecNumber evidence="11">1.1.1.95</ecNumber>
    </recommendedName>
</protein>
<dbReference type="UniPathway" id="UPA00135">
    <property type="reaction ID" value="UER00196"/>
</dbReference>
<organism evidence="13 14">
    <name type="scientific">Candidatus Omnitrophus magneticus</name>
    <dbReference type="NCBI Taxonomy" id="1609969"/>
    <lineage>
        <taxon>Bacteria</taxon>
        <taxon>Pseudomonadati</taxon>
        <taxon>Candidatus Omnitrophota</taxon>
        <taxon>Candidatus Omnitrophus</taxon>
    </lineage>
</organism>
<comment type="pathway">
    <text evidence="2 11">Amino-acid biosynthesis; L-serine biosynthesis; L-serine from 3-phospho-D-glycerate: step 1/3.</text>
</comment>
<comment type="catalytic activity">
    <reaction evidence="10 11">
        <text>(2R)-3-phosphoglycerate + NAD(+) = 3-phosphooxypyruvate + NADH + H(+)</text>
        <dbReference type="Rhea" id="RHEA:12641"/>
        <dbReference type="ChEBI" id="CHEBI:15378"/>
        <dbReference type="ChEBI" id="CHEBI:18110"/>
        <dbReference type="ChEBI" id="CHEBI:57540"/>
        <dbReference type="ChEBI" id="CHEBI:57945"/>
        <dbReference type="ChEBI" id="CHEBI:58272"/>
        <dbReference type="EC" id="1.1.1.95"/>
    </reaction>
</comment>
<dbReference type="InterPro" id="IPR002912">
    <property type="entry name" value="ACT_dom"/>
</dbReference>
<dbReference type="InterPro" id="IPR029009">
    <property type="entry name" value="ASB_dom_sf"/>
</dbReference>
<dbReference type="InterPro" id="IPR006236">
    <property type="entry name" value="PGDH"/>
</dbReference>
<dbReference type="Pfam" id="PF00389">
    <property type="entry name" value="2-Hacid_dh"/>
    <property type="match status" value="1"/>
</dbReference>
<accession>A0A0F0CQS8</accession>
<dbReference type="PANTHER" id="PTHR42789">
    <property type="entry name" value="D-ISOMER SPECIFIC 2-HYDROXYACID DEHYDROGENASE FAMILY PROTEIN (AFU_ORTHOLOGUE AFUA_6G10090)"/>
    <property type="match status" value="1"/>
</dbReference>
<dbReference type="FunFam" id="3.30.70.260:FF:000008">
    <property type="entry name" value="D-3-phosphoglycerate dehydrogenase, chloroplastic"/>
    <property type="match status" value="1"/>
</dbReference>
<dbReference type="SUPFAM" id="SSF143548">
    <property type="entry name" value="Serine metabolism enzymes domain"/>
    <property type="match status" value="1"/>
</dbReference>
<evidence type="ECO:0000256" key="11">
    <source>
        <dbReference type="RuleBase" id="RU363003"/>
    </source>
</evidence>
<comment type="function">
    <text evidence="1">Catalyzes the reversible oxidation of 3-phospho-D-glycerate to 3-phosphonooxypyruvate, the first step of the phosphorylated L-serine biosynthesis pathway. Also catalyzes the reversible oxidation of 2-hydroxyglutarate to 2-oxoglutarate.</text>
</comment>
<dbReference type="GO" id="GO:0004617">
    <property type="term" value="F:phosphoglycerate dehydrogenase activity"/>
    <property type="evidence" value="ECO:0007669"/>
    <property type="project" value="UniProtKB-UniRule"/>
</dbReference>
<dbReference type="Gene3D" id="3.30.70.260">
    <property type="match status" value="1"/>
</dbReference>
<dbReference type="InterPro" id="IPR029752">
    <property type="entry name" value="D-isomer_DH_CS1"/>
</dbReference>
<evidence type="ECO:0000256" key="5">
    <source>
        <dbReference type="ARBA" id="ARBA00022605"/>
    </source>
</evidence>
<comment type="similarity">
    <text evidence="3 11">Belongs to the D-isomer specific 2-hydroxyacid dehydrogenase family.</text>
</comment>
<comment type="caution">
    <text evidence="13">The sequence shown here is derived from an EMBL/GenBank/DDBJ whole genome shotgun (WGS) entry which is preliminary data.</text>
</comment>
<dbReference type="InterPro" id="IPR029753">
    <property type="entry name" value="D-isomer_DH_CS"/>
</dbReference>
<dbReference type="FunFam" id="3.40.50.720:FF:000021">
    <property type="entry name" value="D-3-phosphoglycerate dehydrogenase"/>
    <property type="match status" value="1"/>
</dbReference>
<evidence type="ECO:0000256" key="9">
    <source>
        <dbReference type="ARBA" id="ARBA00048126"/>
    </source>
</evidence>
<dbReference type="FunFam" id="3.30.1330.90:FF:000003">
    <property type="entry name" value="D-3-phosphoglycerate dehydrogenase"/>
    <property type="match status" value="1"/>
</dbReference>
<dbReference type="PROSITE" id="PS00671">
    <property type="entry name" value="D_2_HYDROXYACID_DH_3"/>
    <property type="match status" value="1"/>
</dbReference>
<dbReference type="InterPro" id="IPR006139">
    <property type="entry name" value="D-isomer_2_OHA_DH_cat_dom"/>
</dbReference>
<dbReference type="EC" id="1.1.1.95" evidence="11"/>
<dbReference type="PROSITE" id="PS51671">
    <property type="entry name" value="ACT"/>
    <property type="match status" value="1"/>
</dbReference>
<dbReference type="Gene3D" id="3.30.1330.90">
    <property type="entry name" value="D-3-phosphoglycerate dehydrogenase, domain 3"/>
    <property type="match status" value="1"/>
</dbReference>